<evidence type="ECO:0000313" key="4">
    <source>
        <dbReference type="EMBL" id="MBB5491699.1"/>
    </source>
</evidence>
<organism evidence="4 5">
    <name type="scientific">Nocardiopsis metallicus</name>
    <dbReference type="NCBI Taxonomy" id="179819"/>
    <lineage>
        <taxon>Bacteria</taxon>
        <taxon>Bacillati</taxon>
        <taxon>Actinomycetota</taxon>
        <taxon>Actinomycetes</taxon>
        <taxon>Streptosporangiales</taxon>
        <taxon>Nocardiopsidaceae</taxon>
        <taxon>Nocardiopsis</taxon>
    </lineage>
</organism>
<gene>
    <name evidence="4" type="ORF">HNR07_002836</name>
</gene>
<dbReference type="Proteomes" id="UP000579647">
    <property type="component" value="Unassembled WGS sequence"/>
</dbReference>
<protein>
    <submittedName>
        <fullName evidence="4">Putative repeat protein (TIGR01451 family)</fullName>
    </submittedName>
</protein>
<evidence type="ECO:0000256" key="2">
    <source>
        <dbReference type="SAM" id="Phobius"/>
    </source>
</evidence>
<accession>A0A840W454</accession>
<dbReference type="RefSeq" id="WP_184365335.1">
    <property type="nucleotide sequence ID" value="NZ_BAAAKM010000020.1"/>
</dbReference>
<name>A0A840W454_9ACTN</name>
<evidence type="ECO:0000313" key="5">
    <source>
        <dbReference type="Proteomes" id="UP000579647"/>
    </source>
</evidence>
<keyword evidence="2" id="KW-0812">Transmembrane</keyword>
<dbReference type="AlphaFoldDB" id="A0A840W454"/>
<feature type="region of interest" description="Disordered" evidence="1">
    <location>
        <begin position="183"/>
        <end position="220"/>
    </location>
</feature>
<evidence type="ECO:0000259" key="3">
    <source>
        <dbReference type="Pfam" id="PF01345"/>
    </source>
</evidence>
<dbReference type="InterPro" id="IPR047589">
    <property type="entry name" value="DUF11_rpt"/>
</dbReference>
<feature type="transmembrane region" description="Helical" evidence="2">
    <location>
        <begin position="157"/>
        <end position="178"/>
    </location>
</feature>
<evidence type="ECO:0000256" key="1">
    <source>
        <dbReference type="SAM" id="MobiDB-lite"/>
    </source>
</evidence>
<keyword evidence="2" id="KW-1133">Transmembrane helix</keyword>
<sequence length="220" mass="23124">MAVSAAVSAFGLAALIALPGQPLSTEEGPVLGAGSLHVTVEEEQSEERLRPGDRVEYTVKVRNAGYEALPDAQVVQFLPPSMRYVSGAPEGVQGGVAEWAQPLEPGERAVLTVVGEITRVPEGAGQPVSTVCLRPESGAALASCTSSVHEVQRVLPFVWVAAGLFIVLSAAVAVGGYLRYRSTRRPRPEPPAPSSHSPGSVPNIRTFPGRAPVCQLDSRR</sequence>
<dbReference type="Pfam" id="PF01345">
    <property type="entry name" value="DUF11"/>
    <property type="match status" value="1"/>
</dbReference>
<proteinExistence type="predicted"/>
<comment type="caution">
    <text evidence="4">The sequence shown here is derived from an EMBL/GenBank/DDBJ whole genome shotgun (WGS) entry which is preliminary data.</text>
</comment>
<dbReference type="InterPro" id="IPR001434">
    <property type="entry name" value="OmcB-like_DUF11"/>
</dbReference>
<reference evidence="4 5" key="1">
    <citation type="submission" date="2020-08" db="EMBL/GenBank/DDBJ databases">
        <title>Sequencing the genomes of 1000 actinobacteria strains.</title>
        <authorList>
            <person name="Klenk H.-P."/>
        </authorList>
    </citation>
    <scope>NUCLEOTIDE SEQUENCE [LARGE SCALE GENOMIC DNA]</scope>
    <source>
        <strain evidence="4 5">DSM 44598</strain>
    </source>
</reference>
<keyword evidence="2" id="KW-0472">Membrane</keyword>
<dbReference type="EMBL" id="JACHDO010000001">
    <property type="protein sequence ID" value="MBB5491699.1"/>
    <property type="molecule type" value="Genomic_DNA"/>
</dbReference>
<dbReference type="NCBIfam" id="TIGR01451">
    <property type="entry name" value="B_ant_repeat"/>
    <property type="match status" value="1"/>
</dbReference>
<keyword evidence="5" id="KW-1185">Reference proteome</keyword>
<feature type="domain" description="DUF11" evidence="3">
    <location>
        <begin position="39"/>
        <end position="120"/>
    </location>
</feature>